<accession>A0ABS2L9E5</accession>
<evidence type="ECO:0000313" key="1">
    <source>
        <dbReference type="EMBL" id="MBM7473715.1"/>
    </source>
</evidence>
<dbReference type="SUPFAM" id="SSF48452">
    <property type="entry name" value="TPR-like"/>
    <property type="match status" value="2"/>
</dbReference>
<dbReference type="EMBL" id="JAFBBU010000001">
    <property type="protein sequence ID" value="MBM7473715.1"/>
    <property type="molecule type" value="Genomic_DNA"/>
</dbReference>
<protein>
    <submittedName>
        <fullName evidence="1">Tetratricopeptide (TPR) repeat protein</fullName>
    </submittedName>
</protein>
<reference evidence="1 2" key="1">
    <citation type="submission" date="2021-01" db="EMBL/GenBank/DDBJ databases">
        <title>Sequencing the genomes of 1000 actinobacteria strains.</title>
        <authorList>
            <person name="Klenk H.-P."/>
        </authorList>
    </citation>
    <scope>NUCLEOTIDE SEQUENCE [LARGE SCALE GENOMIC DNA]</scope>
    <source>
        <strain evidence="1 2">DSM 13057</strain>
    </source>
</reference>
<gene>
    <name evidence="1" type="ORF">JOE66_003349</name>
</gene>
<evidence type="ECO:0000313" key="2">
    <source>
        <dbReference type="Proteomes" id="UP000776164"/>
    </source>
</evidence>
<sequence length="705" mass="76667">MRPENHIRRLLGASDRLPAGPLERQLIDEAISLADALGDQRLGYEARLRLIRSAALTGDSAISNTALTHCRRLHLSDPTTFPARIGDLDLVHEPPAISREEDQEHPVTGGPAARDRCDDAAGATALRAAPPPVPIALEDAPAWLQRARERATIGDDEGARSAIARCRDCLDAPARPGTMRSGIARLTAELYALEIRMAVERGDLEQAERLCSWRVDVLIEDERLDLAEVELQLGLLLFGVEPQVRRGDLERALGEARRKGFDAEAQVSILTALAELRVAEEAVDLLLTAIKLCGYQPDDERVQRPLYHLARAQLAVHNRDGARAALDRLLRHPLDRAFRASALLMRARALGSERDLLGARGWFTALAQPRTGGHRDARRLLEAIADADRALVLSLELGYSLGIIEACGVLALLLEDLGTAPGVIEAWRRALAESEQICHPHSPFLRFRLARALIAAERGPEACAELTEVFAFVVEMGLPSTERSEILYWLGHAQRLADDDNAAYASWSAALSLTSSAQAPRRAVRLGLALGRLLLDEGDQSAVDVLAHAVRCARLLPPGSWEIVDTLHLLGQAQCASGDRAGLDALDEAIDLAADFAFDVDGLLANITESRAHALDDLGDDDDAVRTASRASALYERMGQRSSAGHASLFTARLLRSVGQLTEAEPWYERSVELLSAEGAVARVADSELTVVRKQRRSALGRTSH</sequence>
<proteinExistence type="predicted"/>
<organism evidence="1 2">
    <name type="scientific">Subtercola frigoramans</name>
    <dbReference type="NCBI Taxonomy" id="120298"/>
    <lineage>
        <taxon>Bacteria</taxon>
        <taxon>Bacillati</taxon>
        <taxon>Actinomycetota</taxon>
        <taxon>Actinomycetes</taxon>
        <taxon>Micrococcales</taxon>
        <taxon>Microbacteriaceae</taxon>
        <taxon>Subtercola</taxon>
    </lineage>
</organism>
<keyword evidence="2" id="KW-1185">Reference proteome</keyword>
<dbReference type="InterPro" id="IPR011990">
    <property type="entry name" value="TPR-like_helical_dom_sf"/>
</dbReference>
<dbReference type="Proteomes" id="UP000776164">
    <property type="component" value="Unassembled WGS sequence"/>
</dbReference>
<name>A0ABS2L9E5_9MICO</name>
<dbReference type="Gene3D" id="1.25.40.10">
    <property type="entry name" value="Tetratricopeptide repeat domain"/>
    <property type="match status" value="3"/>
</dbReference>
<comment type="caution">
    <text evidence="1">The sequence shown here is derived from an EMBL/GenBank/DDBJ whole genome shotgun (WGS) entry which is preliminary data.</text>
</comment>
<dbReference type="RefSeq" id="WP_205111372.1">
    <property type="nucleotide sequence ID" value="NZ_BAAAHT010000001.1"/>
</dbReference>